<proteinExistence type="predicted"/>
<dbReference type="Proteomes" id="UP000019150">
    <property type="component" value="Chromosome"/>
</dbReference>
<dbReference type="HOGENOM" id="CLU_2155720_0_0_11"/>
<evidence type="ECO:0008006" key="5">
    <source>
        <dbReference type="Google" id="ProtNLM"/>
    </source>
</evidence>
<dbReference type="EMBL" id="CP006850">
    <property type="protein sequence ID" value="AHH22146.1"/>
    <property type="molecule type" value="Genomic_DNA"/>
</dbReference>
<organism evidence="3 4">
    <name type="scientific">Nocardia nova SH22a</name>
    <dbReference type="NCBI Taxonomy" id="1415166"/>
    <lineage>
        <taxon>Bacteria</taxon>
        <taxon>Bacillati</taxon>
        <taxon>Actinomycetota</taxon>
        <taxon>Actinomycetes</taxon>
        <taxon>Mycobacteriales</taxon>
        <taxon>Nocardiaceae</taxon>
        <taxon>Nocardia</taxon>
    </lineage>
</organism>
<feature type="chain" id="PRO_5039021712" description="Lipoprotein" evidence="2">
    <location>
        <begin position="21"/>
        <end position="111"/>
    </location>
</feature>
<sequence>MRISLIAAACIALPLLGACGSQDSQPTVTQADLAKSLQASGLPDNPQLANCAAKVYVDEGISQDGLRKMTKPGSAAPGADGTMGGLSKEDTDKVRSASQKIATECVQKSPQ</sequence>
<protein>
    <recommendedName>
        <fullName evidence="5">Lipoprotein</fullName>
    </recommendedName>
</protein>
<reference evidence="3 4" key="1">
    <citation type="journal article" date="2014" name="Appl. Environ. Microbiol.">
        <title>Insights into the Microbial Degradation of Rubber and Gutta-Percha by Analysis of the Complete Genome of Nocardia nova SH22a.</title>
        <authorList>
            <person name="Luo Q."/>
            <person name="Hiessl S."/>
            <person name="Poehlein A."/>
            <person name="Daniel R."/>
            <person name="Steinbuchel A."/>
        </authorList>
    </citation>
    <scope>NUCLEOTIDE SEQUENCE [LARGE SCALE GENOMIC DNA]</scope>
    <source>
        <strain evidence="3">SH22a</strain>
    </source>
</reference>
<keyword evidence="2" id="KW-0732">Signal</keyword>
<evidence type="ECO:0000313" key="4">
    <source>
        <dbReference type="Proteomes" id="UP000019150"/>
    </source>
</evidence>
<dbReference type="STRING" id="1415166.NONO_c73910"/>
<dbReference type="RefSeq" id="WP_025353417.1">
    <property type="nucleotide sequence ID" value="NZ_CP006850.1"/>
</dbReference>
<dbReference type="PROSITE" id="PS51257">
    <property type="entry name" value="PROKAR_LIPOPROTEIN"/>
    <property type="match status" value="1"/>
</dbReference>
<evidence type="ECO:0000256" key="2">
    <source>
        <dbReference type="SAM" id="SignalP"/>
    </source>
</evidence>
<feature type="region of interest" description="Disordered" evidence="1">
    <location>
        <begin position="63"/>
        <end position="111"/>
    </location>
</feature>
<accession>W5TY41</accession>
<dbReference type="PATRIC" id="fig|1415166.3.peg.7583"/>
<dbReference type="OrthoDB" id="4565427at2"/>
<dbReference type="eggNOG" id="ENOG5031TIV">
    <property type="taxonomic scope" value="Bacteria"/>
</dbReference>
<keyword evidence="4" id="KW-1185">Reference proteome</keyword>
<evidence type="ECO:0000313" key="3">
    <source>
        <dbReference type="EMBL" id="AHH22146.1"/>
    </source>
</evidence>
<feature type="compositionally biased region" description="Polar residues" evidence="1">
    <location>
        <begin position="96"/>
        <end position="111"/>
    </location>
</feature>
<evidence type="ECO:0000256" key="1">
    <source>
        <dbReference type="SAM" id="MobiDB-lite"/>
    </source>
</evidence>
<dbReference type="KEGG" id="nno:NONO_c73910"/>
<feature type="signal peptide" evidence="2">
    <location>
        <begin position="1"/>
        <end position="20"/>
    </location>
</feature>
<gene>
    <name evidence="3" type="ORF">NONO_c73910</name>
</gene>
<name>W5TY41_9NOCA</name>
<dbReference type="AlphaFoldDB" id="W5TY41"/>